<feature type="non-terminal residue" evidence="12">
    <location>
        <position position="1"/>
    </location>
</feature>
<evidence type="ECO:0000256" key="6">
    <source>
        <dbReference type="ARBA" id="ARBA00022723"/>
    </source>
</evidence>
<evidence type="ECO:0000256" key="7">
    <source>
        <dbReference type="ARBA" id="ARBA00022989"/>
    </source>
</evidence>
<comment type="cofactor">
    <cofactor evidence="1">
        <name>heme</name>
        <dbReference type="ChEBI" id="CHEBI:30413"/>
    </cofactor>
</comment>
<dbReference type="EMBL" id="ASHM01064372">
    <property type="protein sequence ID" value="PNX90911.1"/>
    <property type="molecule type" value="Genomic_DNA"/>
</dbReference>
<name>A0A2K3MJG9_TRIPR</name>
<dbReference type="PANTHER" id="PTHR47955">
    <property type="entry name" value="CYTOCHROME P450 FAMILY 71 PROTEIN"/>
    <property type="match status" value="1"/>
</dbReference>
<keyword evidence="8" id="KW-0560">Oxidoreductase</keyword>
<dbReference type="Proteomes" id="UP000236291">
    <property type="component" value="Unassembled WGS sequence"/>
</dbReference>
<dbReference type="InterPro" id="IPR001128">
    <property type="entry name" value="Cyt_P450"/>
</dbReference>
<organism evidence="12 13">
    <name type="scientific">Trifolium pratense</name>
    <name type="common">Red clover</name>
    <dbReference type="NCBI Taxonomy" id="57577"/>
    <lineage>
        <taxon>Eukaryota</taxon>
        <taxon>Viridiplantae</taxon>
        <taxon>Streptophyta</taxon>
        <taxon>Embryophyta</taxon>
        <taxon>Tracheophyta</taxon>
        <taxon>Spermatophyta</taxon>
        <taxon>Magnoliopsida</taxon>
        <taxon>eudicotyledons</taxon>
        <taxon>Gunneridae</taxon>
        <taxon>Pentapetalae</taxon>
        <taxon>rosids</taxon>
        <taxon>fabids</taxon>
        <taxon>Fabales</taxon>
        <taxon>Fabaceae</taxon>
        <taxon>Papilionoideae</taxon>
        <taxon>50 kb inversion clade</taxon>
        <taxon>NPAAA clade</taxon>
        <taxon>Hologalegina</taxon>
        <taxon>IRL clade</taxon>
        <taxon>Trifolieae</taxon>
        <taxon>Trifolium</taxon>
    </lineage>
</organism>
<dbReference type="STRING" id="57577.A0A2K3MJG9"/>
<dbReference type="GO" id="GO:0004497">
    <property type="term" value="F:monooxygenase activity"/>
    <property type="evidence" value="ECO:0007669"/>
    <property type="project" value="UniProtKB-KW"/>
</dbReference>
<dbReference type="PANTHER" id="PTHR47955:SF22">
    <property type="entry name" value="CYTOCHROME P450 83B1-LIKE"/>
    <property type="match status" value="1"/>
</dbReference>
<dbReference type="ExpressionAtlas" id="A0A2K3MJG9">
    <property type="expression patterns" value="baseline"/>
</dbReference>
<accession>A0A2K3MJG9</accession>
<reference evidence="12 13" key="1">
    <citation type="journal article" date="2014" name="Am. J. Bot.">
        <title>Genome assembly and annotation for red clover (Trifolium pratense; Fabaceae).</title>
        <authorList>
            <person name="Istvanek J."/>
            <person name="Jaros M."/>
            <person name="Krenek A."/>
            <person name="Repkova J."/>
        </authorList>
    </citation>
    <scope>NUCLEOTIDE SEQUENCE [LARGE SCALE GENOMIC DNA]</scope>
    <source>
        <strain evidence="13">cv. Tatra</strain>
        <tissue evidence="12">Young leaves</tissue>
    </source>
</reference>
<evidence type="ECO:0000313" key="13">
    <source>
        <dbReference type="Proteomes" id="UP000236291"/>
    </source>
</evidence>
<comment type="subcellular location">
    <subcellularLocation>
        <location evidence="2">Membrane</location>
        <topology evidence="2">Single-pass membrane protein</topology>
    </subcellularLocation>
</comment>
<evidence type="ECO:0000256" key="9">
    <source>
        <dbReference type="ARBA" id="ARBA00023004"/>
    </source>
</evidence>
<dbReference type="Pfam" id="PF00067">
    <property type="entry name" value="p450"/>
    <property type="match status" value="1"/>
</dbReference>
<evidence type="ECO:0000256" key="5">
    <source>
        <dbReference type="ARBA" id="ARBA00022692"/>
    </source>
</evidence>
<evidence type="ECO:0000256" key="11">
    <source>
        <dbReference type="ARBA" id="ARBA00023136"/>
    </source>
</evidence>
<dbReference type="InterPro" id="IPR036396">
    <property type="entry name" value="Cyt_P450_sf"/>
</dbReference>
<keyword evidence="10" id="KW-0503">Monooxygenase</keyword>
<dbReference type="GO" id="GO:0016705">
    <property type="term" value="F:oxidoreductase activity, acting on paired donors, with incorporation or reduction of molecular oxygen"/>
    <property type="evidence" value="ECO:0007669"/>
    <property type="project" value="InterPro"/>
</dbReference>
<dbReference type="SUPFAM" id="SSF48264">
    <property type="entry name" value="Cytochrome P450"/>
    <property type="match status" value="1"/>
</dbReference>
<reference evidence="12 13" key="2">
    <citation type="journal article" date="2017" name="Front. Plant Sci.">
        <title>Gene Classification and Mining of Molecular Markers Useful in Red Clover (Trifolium pratense) Breeding.</title>
        <authorList>
            <person name="Istvanek J."/>
            <person name="Dluhosova J."/>
            <person name="Dluhos P."/>
            <person name="Patkova L."/>
            <person name="Nedelnik J."/>
            <person name="Repkova J."/>
        </authorList>
    </citation>
    <scope>NUCLEOTIDE SEQUENCE [LARGE SCALE GENOMIC DNA]</scope>
    <source>
        <strain evidence="13">cv. Tatra</strain>
        <tissue evidence="12">Young leaves</tissue>
    </source>
</reference>
<dbReference type="Gene3D" id="1.10.630.10">
    <property type="entry name" value="Cytochrome P450"/>
    <property type="match status" value="1"/>
</dbReference>
<keyword evidence="7" id="KW-1133">Transmembrane helix</keyword>
<keyword evidence="6" id="KW-0479">Metal-binding</keyword>
<evidence type="ECO:0000256" key="10">
    <source>
        <dbReference type="ARBA" id="ARBA00023033"/>
    </source>
</evidence>
<comment type="caution">
    <text evidence="12">The sequence shown here is derived from an EMBL/GenBank/DDBJ whole genome shotgun (WGS) entry which is preliminary data.</text>
</comment>
<keyword evidence="5" id="KW-0812">Transmembrane</keyword>
<keyword evidence="11" id="KW-0472">Membrane</keyword>
<dbReference type="GO" id="GO:0005506">
    <property type="term" value="F:iron ion binding"/>
    <property type="evidence" value="ECO:0007669"/>
    <property type="project" value="InterPro"/>
</dbReference>
<keyword evidence="4" id="KW-0349">Heme</keyword>
<dbReference type="AlphaFoldDB" id="A0A2K3MJG9"/>
<evidence type="ECO:0000313" key="12">
    <source>
        <dbReference type="EMBL" id="PNX90911.1"/>
    </source>
</evidence>
<dbReference type="GO" id="GO:0020037">
    <property type="term" value="F:heme binding"/>
    <property type="evidence" value="ECO:0007669"/>
    <property type="project" value="InterPro"/>
</dbReference>
<evidence type="ECO:0000256" key="4">
    <source>
        <dbReference type="ARBA" id="ARBA00022617"/>
    </source>
</evidence>
<sequence length="114" mass="13483">RIVFGKSYENDENEKSRFHEMLHEFQALLAEVFVSDFIPFMGWIDKLKGLHGRVDRNFKEFDEFLQEIIDEHLDPNREHDADEDVMVDVLLQLKNQHLSSIDLTFDHIKGVLVV</sequence>
<evidence type="ECO:0000256" key="3">
    <source>
        <dbReference type="ARBA" id="ARBA00010617"/>
    </source>
</evidence>
<protein>
    <submittedName>
        <fullName evidence="12">Cytochrome p450 83b1-like protein</fullName>
    </submittedName>
</protein>
<dbReference type="GO" id="GO:0016020">
    <property type="term" value="C:membrane"/>
    <property type="evidence" value="ECO:0007669"/>
    <property type="project" value="UniProtKB-SubCell"/>
</dbReference>
<evidence type="ECO:0000256" key="1">
    <source>
        <dbReference type="ARBA" id="ARBA00001971"/>
    </source>
</evidence>
<proteinExistence type="inferred from homology"/>
<evidence type="ECO:0000256" key="2">
    <source>
        <dbReference type="ARBA" id="ARBA00004167"/>
    </source>
</evidence>
<gene>
    <name evidence="12" type="ORF">L195_g047039</name>
</gene>
<keyword evidence="9" id="KW-0408">Iron</keyword>
<comment type="similarity">
    <text evidence="3">Belongs to the cytochrome P450 family.</text>
</comment>
<evidence type="ECO:0000256" key="8">
    <source>
        <dbReference type="ARBA" id="ARBA00023002"/>
    </source>
</evidence>